<gene>
    <name evidence="1" type="ORF">V8V93_03905</name>
</gene>
<dbReference type="RefSeq" id="WP_338669067.1">
    <property type="nucleotide sequence ID" value="NZ_CP146609.1"/>
</dbReference>
<dbReference type="EMBL" id="CP146609">
    <property type="protein sequence ID" value="WWX23353.1"/>
    <property type="molecule type" value="Genomic_DNA"/>
</dbReference>
<accession>A0ABZ2IZA1</accession>
<keyword evidence="2" id="KW-1185">Reference proteome</keyword>
<organism evidence="1 2">
    <name type="scientific">Pseudodesulfovibrio methanolicus</name>
    <dbReference type="NCBI Taxonomy" id="3126690"/>
    <lineage>
        <taxon>Bacteria</taxon>
        <taxon>Pseudomonadati</taxon>
        <taxon>Thermodesulfobacteriota</taxon>
        <taxon>Desulfovibrionia</taxon>
        <taxon>Desulfovibrionales</taxon>
        <taxon>Desulfovibrionaceae</taxon>
    </lineage>
</organism>
<proteinExistence type="predicted"/>
<sequence length="130" mass="14978">MSFITQGLRRMDARAAAAMLLDRVHVLLVRPVAASRVFLHATGKARRFYLVHFRKDYVRAQLRAREGACRQCGFCCNMLFTCPLLTREGRCVAYGVCRPRSCRVFPIDQRDIDEVGKCGARCGYRFENRR</sequence>
<protein>
    <recommendedName>
        <fullName evidence="3">4Fe-4S ferredoxin-type domain-containing protein</fullName>
    </recommendedName>
</protein>
<evidence type="ECO:0000313" key="1">
    <source>
        <dbReference type="EMBL" id="WWX23353.1"/>
    </source>
</evidence>
<dbReference type="Proteomes" id="UP001385389">
    <property type="component" value="Chromosome"/>
</dbReference>
<name>A0ABZ2IZA1_9BACT</name>
<evidence type="ECO:0008006" key="3">
    <source>
        <dbReference type="Google" id="ProtNLM"/>
    </source>
</evidence>
<reference evidence="1 2" key="1">
    <citation type="submission" date="2024-03" db="EMBL/GenBank/DDBJ databases">
        <title>Phenotype and Genome Characterization of a Sulfate-Reducing Bacterium Pseudodesulfovibrio sp. strain 5S69, isolated from Petroleum Reservoir in Tatarstan (Russia).</title>
        <authorList>
            <person name="Bidzhieva S.K."/>
            <person name="Kadnikov V."/>
            <person name="Tourova T.P."/>
            <person name="Samigullina S.R."/>
            <person name="Sokolova D.S."/>
            <person name="Poltaraus A.B."/>
            <person name="Avtukh A.N."/>
            <person name="Tereshina V.M."/>
            <person name="Mardanov A.V."/>
            <person name="Nazina T.N."/>
        </authorList>
    </citation>
    <scope>NUCLEOTIDE SEQUENCE [LARGE SCALE GENOMIC DNA]</scope>
    <source>
        <strain evidence="1 2">5S69</strain>
    </source>
</reference>
<evidence type="ECO:0000313" key="2">
    <source>
        <dbReference type="Proteomes" id="UP001385389"/>
    </source>
</evidence>